<proteinExistence type="predicted"/>
<accession>A0AAV7NQ67</accession>
<organism evidence="1 2">
    <name type="scientific">Pleurodeles waltl</name>
    <name type="common">Iberian ribbed newt</name>
    <dbReference type="NCBI Taxonomy" id="8319"/>
    <lineage>
        <taxon>Eukaryota</taxon>
        <taxon>Metazoa</taxon>
        <taxon>Chordata</taxon>
        <taxon>Craniata</taxon>
        <taxon>Vertebrata</taxon>
        <taxon>Euteleostomi</taxon>
        <taxon>Amphibia</taxon>
        <taxon>Batrachia</taxon>
        <taxon>Caudata</taxon>
        <taxon>Salamandroidea</taxon>
        <taxon>Salamandridae</taxon>
        <taxon>Pleurodelinae</taxon>
        <taxon>Pleurodeles</taxon>
    </lineage>
</organism>
<reference evidence="1" key="1">
    <citation type="journal article" date="2022" name="bioRxiv">
        <title>Sequencing and chromosome-scale assembly of the giantPleurodeles waltlgenome.</title>
        <authorList>
            <person name="Brown T."/>
            <person name="Elewa A."/>
            <person name="Iarovenko S."/>
            <person name="Subramanian E."/>
            <person name="Araus A.J."/>
            <person name="Petzold A."/>
            <person name="Susuki M."/>
            <person name="Suzuki K.-i.T."/>
            <person name="Hayashi T."/>
            <person name="Toyoda A."/>
            <person name="Oliveira C."/>
            <person name="Osipova E."/>
            <person name="Leigh N.D."/>
            <person name="Simon A."/>
            <person name="Yun M.H."/>
        </authorList>
    </citation>
    <scope>NUCLEOTIDE SEQUENCE</scope>
    <source>
        <strain evidence="1">20211129_DDA</strain>
        <tissue evidence="1">Liver</tissue>
    </source>
</reference>
<protein>
    <submittedName>
        <fullName evidence="1">Uncharacterized protein</fullName>
    </submittedName>
</protein>
<evidence type="ECO:0000313" key="2">
    <source>
        <dbReference type="Proteomes" id="UP001066276"/>
    </source>
</evidence>
<gene>
    <name evidence="1" type="ORF">NDU88_003165</name>
</gene>
<dbReference type="Proteomes" id="UP001066276">
    <property type="component" value="Chromosome 8"/>
</dbReference>
<evidence type="ECO:0000313" key="1">
    <source>
        <dbReference type="EMBL" id="KAJ1114935.1"/>
    </source>
</evidence>
<keyword evidence="2" id="KW-1185">Reference proteome</keyword>
<dbReference type="AlphaFoldDB" id="A0AAV7NQ67"/>
<name>A0AAV7NQ67_PLEWA</name>
<dbReference type="EMBL" id="JANPWB010000012">
    <property type="protein sequence ID" value="KAJ1114935.1"/>
    <property type="molecule type" value="Genomic_DNA"/>
</dbReference>
<comment type="caution">
    <text evidence="1">The sequence shown here is derived from an EMBL/GenBank/DDBJ whole genome shotgun (WGS) entry which is preliminary data.</text>
</comment>
<sequence length="92" mass="9635">MIERIQSPACPGEYCGVQPAPARAQRGVLLALRYGDEPCVAVLANIATSCLSSTLAVEYSGDRAAPEPAAIFYPHLDTMPAALGVEYGALRA</sequence>